<gene>
    <name evidence="1" type="ORF">SAMN05443507_10499</name>
</gene>
<keyword evidence="2" id="KW-1185">Reference proteome</keyword>
<dbReference type="EMBL" id="FRAF01000004">
    <property type="protein sequence ID" value="SHJ84113.1"/>
    <property type="molecule type" value="Genomic_DNA"/>
</dbReference>
<dbReference type="RefSeq" id="WP_072873173.1">
    <property type="nucleotide sequence ID" value="NZ_FRAF01000004.1"/>
</dbReference>
<dbReference type="STRING" id="1830138.SAMN05443507_10499"/>
<proteinExistence type="predicted"/>
<evidence type="ECO:0000313" key="2">
    <source>
        <dbReference type="Proteomes" id="UP000184016"/>
    </source>
</evidence>
<reference evidence="2" key="1">
    <citation type="submission" date="2016-11" db="EMBL/GenBank/DDBJ databases">
        <authorList>
            <person name="Varghese N."/>
            <person name="Submissions S."/>
        </authorList>
    </citation>
    <scope>NUCLEOTIDE SEQUENCE [LARGE SCALE GENOMIC DNA]</scope>
    <source>
        <strain evidence="2">USBA-503</strain>
    </source>
</reference>
<organism evidence="1 2">
    <name type="scientific">Alicyclobacillus tolerans</name>
    <dbReference type="NCBI Taxonomy" id="90970"/>
    <lineage>
        <taxon>Bacteria</taxon>
        <taxon>Bacillati</taxon>
        <taxon>Bacillota</taxon>
        <taxon>Bacilli</taxon>
        <taxon>Bacillales</taxon>
        <taxon>Alicyclobacillaceae</taxon>
        <taxon>Alicyclobacillus</taxon>
    </lineage>
</organism>
<sequence length="247" mass="26881">MMIRRFLLGVVSFICALWVSVGTVWASDLSPEGWSILIQSYTRGPDDVQFTCIVPSGTTSIEYALYSSTYASSPYYENTIGVTPDSNNEVTFFVYNMQGGGYVTYIKMAPTVNGVQQSLPDYFFILQMDVAVFIDGITPSVLEQLQSAWSNFEQATGVGGVIQSGQALQSAFSSVQSGGLDSAGGGSLAFSVPIIQSKYGNVTATLFSAQQLEQMKWLSTARLGIEAVMWITFVVYLLARFSPIFKV</sequence>
<dbReference type="Proteomes" id="UP000184016">
    <property type="component" value="Unassembled WGS sequence"/>
</dbReference>
<name>A0A1M6MLG5_9BACL</name>
<accession>A0A1M6MLG5</accession>
<protein>
    <submittedName>
        <fullName evidence="1">Uncharacterized protein</fullName>
    </submittedName>
</protein>
<dbReference type="AlphaFoldDB" id="A0A1M6MLG5"/>
<evidence type="ECO:0000313" key="1">
    <source>
        <dbReference type="EMBL" id="SHJ84113.1"/>
    </source>
</evidence>